<name>A0A176VQ04_MARPO</name>
<protein>
    <submittedName>
        <fullName evidence="2">Uncharacterized protein</fullName>
    </submittedName>
</protein>
<dbReference type="Proteomes" id="UP000077202">
    <property type="component" value="Unassembled WGS sequence"/>
</dbReference>
<proteinExistence type="predicted"/>
<reference evidence="2" key="1">
    <citation type="submission" date="2016-03" db="EMBL/GenBank/DDBJ databases">
        <title>Mechanisms controlling the formation of the plant cell surface in tip-growing cells are functionally conserved among land plants.</title>
        <authorList>
            <person name="Honkanen S."/>
            <person name="Jones V.A."/>
            <person name="Morieri G."/>
            <person name="Champion C."/>
            <person name="Hetherington A.J."/>
            <person name="Kelly S."/>
            <person name="Saint-Marcoux D."/>
            <person name="Proust H."/>
            <person name="Prescott H."/>
            <person name="Dolan L."/>
        </authorList>
    </citation>
    <scope>NUCLEOTIDE SEQUENCE [LARGE SCALE GENOMIC DNA]</scope>
    <source>
        <tissue evidence="2">Whole gametophyte</tissue>
    </source>
</reference>
<accession>A0A176VQ04</accession>
<organism evidence="2 3">
    <name type="scientific">Marchantia polymorpha subsp. ruderalis</name>
    <dbReference type="NCBI Taxonomy" id="1480154"/>
    <lineage>
        <taxon>Eukaryota</taxon>
        <taxon>Viridiplantae</taxon>
        <taxon>Streptophyta</taxon>
        <taxon>Embryophyta</taxon>
        <taxon>Marchantiophyta</taxon>
        <taxon>Marchantiopsida</taxon>
        <taxon>Marchantiidae</taxon>
        <taxon>Marchantiales</taxon>
        <taxon>Marchantiaceae</taxon>
        <taxon>Marchantia</taxon>
    </lineage>
</organism>
<dbReference type="EMBL" id="LVLJ01002972">
    <property type="protein sequence ID" value="OAE22988.1"/>
    <property type="molecule type" value="Genomic_DNA"/>
</dbReference>
<feature type="region of interest" description="Disordered" evidence="1">
    <location>
        <begin position="1"/>
        <end position="31"/>
    </location>
</feature>
<comment type="caution">
    <text evidence="2">The sequence shown here is derived from an EMBL/GenBank/DDBJ whole genome shotgun (WGS) entry which is preliminary data.</text>
</comment>
<dbReference type="AlphaFoldDB" id="A0A176VQ04"/>
<sequence>MAEVKSMAASASGERKRSKLGGGGGRRIGPELPDVCETRAEVVFECDKAMLQAKKKKPTLRASLGKSLKKWWSAWCKDFHSDEKVLRREEHQRGLELYAGTECWCSSSSSSSRREEGFGAQKGARSHLGSFPKFQIELTNLPNYSLYRRQAYRLGSCRVSKVKEKRRWNSPHSAACQSVQQLLEEPVKKQKHRGIHILVVP</sequence>
<evidence type="ECO:0000313" key="2">
    <source>
        <dbReference type="EMBL" id="OAE22988.1"/>
    </source>
</evidence>
<evidence type="ECO:0000256" key="1">
    <source>
        <dbReference type="SAM" id="MobiDB-lite"/>
    </source>
</evidence>
<evidence type="ECO:0000313" key="3">
    <source>
        <dbReference type="Proteomes" id="UP000077202"/>
    </source>
</evidence>
<gene>
    <name evidence="2" type="ORF">AXG93_1231s1000</name>
</gene>
<keyword evidence="3" id="KW-1185">Reference proteome</keyword>